<comment type="caution">
    <text evidence="3">The sequence shown here is derived from an EMBL/GenBank/DDBJ whole genome shotgun (WGS) entry which is preliminary data.</text>
</comment>
<dbReference type="Gene3D" id="3.40.50.300">
    <property type="entry name" value="P-loop containing nucleotide triphosphate hydrolases"/>
    <property type="match status" value="2"/>
</dbReference>
<keyword evidence="2" id="KW-0472">Membrane</keyword>
<evidence type="ECO:0000313" key="3">
    <source>
        <dbReference type="EMBL" id="CCF85738.1"/>
    </source>
</evidence>
<keyword evidence="2" id="KW-0812">Transmembrane</keyword>
<feature type="transmembrane region" description="Helical" evidence="2">
    <location>
        <begin position="123"/>
        <end position="142"/>
    </location>
</feature>
<dbReference type="Proteomes" id="UP000004221">
    <property type="component" value="Unassembled WGS sequence"/>
</dbReference>
<proteinExistence type="predicted"/>
<dbReference type="CDD" id="cd01127">
    <property type="entry name" value="TrwB_TraG_TraD_VirD4"/>
    <property type="match status" value="1"/>
</dbReference>
<dbReference type="AlphaFoldDB" id="I4EM25"/>
<feature type="compositionally biased region" description="Polar residues" evidence="1">
    <location>
        <begin position="697"/>
        <end position="707"/>
    </location>
</feature>
<evidence type="ECO:0000313" key="4">
    <source>
        <dbReference type="Proteomes" id="UP000004221"/>
    </source>
</evidence>
<dbReference type="EMBL" id="CAGS01000506">
    <property type="protein sequence ID" value="CCF85738.1"/>
    <property type="molecule type" value="Genomic_DNA"/>
</dbReference>
<evidence type="ECO:0000256" key="1">
    <source>
        <dbReference type="SAM" id="MobiDB-lite"/>
    </source>
</evidence>
<feature type="transmembrane region" description="Helical" evidence="2">
    <location>
        <begin position="56"/>
        <end position="75"/>
    </location>
</feature>
<dbReference type="SUPFAM" id="SSF52540">
    <property type="entry name" value="P-loop containing nucleoside triphosphate hydrolases"/>
    <property type="match status" value="1"/>
</dbReference>
<dbReference type="InterPro" id="IPR027417">
    <property type="entry name" value="P-loop_NTPase"/>
</dbReference>
<feature type="transmembrane region" description="Helical" evidence="2">
    <location>
        <begin position="81"/>
        <end position="102"/>
    </location>
</feature>
<keyword evidence="2" id="KW-1133">Transmembrane helix</keyword>
<protein>
    <submittedName>
        <fullName evidence="3">Putative ATPase-like protein</fullName>
    </submittedName>
</protein>
<keyword evidence="4" id="KW-1185">Reference proteome</keyword>
<feature type="region of interest" description="Disordered" evidence="1">
    <location>
        <begin position="685"/>
        <end position="763"/>
    </location>
</feature>
<reference evidence="3 4" key="1">
    <citation type="journal article" date="2012" name="ISME J.">
        <title>Nitrification expanded: discovery, physiology and genomics of a nitrite-oxidizing bacterium from the phylum Chloroflexi.</title>
        <authorList>
            <person name="Sorokin D.Y."/>
            <person name="Lucker S."/>
            <person name="Vejmelkova D."/>
            <person name="Kostrikina N.A."/>
            <person name="Kleerebezem R."/>
            <person name="Rijpstra W.I."/>
            <person name="Damste J.S."/>
            <person name="Le Paslier D."/>
            <person name="Muyzer G."/>
            <person name="Wagner M."/>
            <person name="van Loosdrecht M.C."/>
            <person name="Daims H."/>
        </authorList>
    </citation>
    <scope>NUCLEOTIDE SEQUENCE [LARGE SCALE GENOMIC DNA]</scope>
    <source>
        <strain evidence="4">none</strain>
    </source>
</reference>
<organism evidence="3 4">
    <name type="scientific">Nitrolancea hollandica Lb</name>
    <dbReference type="NCBI Taxonomy" id="1129897"/>
    <lineage>
        <taxon>Bacteria</taxon>
        <taxon>Pseudomonadati</taxon>
        <taxon>Thermomicrobiota</taxon>
        <taxon>Thermomicrobia</taxon>
        <taxon>Sphaerobacterales</taxon>
        <taxon>Sphaerobacterineae</taxon>
        <taxon>Sphaerobacteraceae</taxon>
        <taxon>Nitrolancea</taxon>
    </lineage>
</organism>
<gene>
    <name evidence="3" type="ORF">NITHO_5540002</name>
</gene>
<feature type="compositionally biased region" description="Polar residues" evidence="1">
    <location>
        <begin position="726"/>
        <end position="744"/>
    </location>
</feature>
<name>I4EM25_9BACT</name>
<evidence type="ECO:0000256" key="2">
    <source>
        <dbReference type="SAM" id="Phobius"/>
    </source>
</evidence>
<accession>I4EM25</accession>
<sequence length="763" mass="83164">MLGILGAIGDLPPGWRGLAQLILRPAPDDWCQGYLRLAVEHPLAAERTGGPSLTGVLLLAGLLVAGTLAFQGLQWYRGADWLHLALLIGSLVTGGPGVIWLGRRLTRRPIYDMGLVQEKVSRIAYLTLIRLAVFAPAAVPAGEVEARLQRLAAAYRQFNLASGNGLRSCRLTLRGRDLRWLGPLLPLRATPILNTRELAGLWHLPQAQADVPLLERTSARRRLPLPDRVQRGCRIGFSAHQGRTVPVALPDELLRRHLLLVAKTRRGKSSLLLQIAQDRMLARLSNGRPPALVLVDPHHDLAQAALGLVPPDRREDVVFLDVAERNRPFGLNLLDTGLFADRDKAVANALAIFRRQFDRFWGPRMEDAFRFALLTLYEVNQAVCGLDPAGRDRQHTILDVPALLVNPAFRRGLLGLVTDPVITAWWSGYFDPLDRRLQLEIANPVQTKVQRFAGSRAARSIVGQPCSTVDPAAWLRTGTIVIINTAKGTVGEDTAALIGATLLNLIALAIGERARLDPRQRHPVTLIVDEFHTMPGADYEAILAELAKYGANLVLATQTLATLDTHDGEQQRALRATVFANLDGLFAFHTSAEDARYLVPELGGEVDEPDLIALGEHQCYVKLSASGERLPTFSVRLDPPPATDPAVAARLAAVSAARYGRDAMAVERDLQLALAEIEASQRRAAEGSGVSADPDTEVQTAVPTSAQKQRDRTHNRRTKSSDKQARSSAPLPTQATPATQSKGSPRQLALAEAEPDREEVAEP</sequence>